<feature type="transmembrane region" description="Helical" evidence="1">
    <location>
        <begin position="74"/>
        <end position="93"/>
    </location>
</feature>
<proteinExistence type="predicted"/>
<keyword evidence="4" id="KW-1185">Reference proteome</keyword>
<feature type="domain" description="DUF1468" evidence="2">
    <location>
        <begin position="10"/>
        <end position="145"/>
    </location>
</feature>
<keyword evidence="1" id="KW-0812">Transmembrane</keyword>
<name>A0A2V3TRW2_9HYPH</name>
<dbReference type="Pfam" id="PF07331">
    <property type="entry name" value="TctB"/>
    <property type="match status" value="1"/>
</dbReference>
<dbReference type="Proteomes" id="UP000248021">
    <property type="component" value="Unassembled WGS sequence"/>
</dbReference>
<reference evidence="3 4" key="1">
    <citation type="submission" date="2018-05" db="EMBL/GenBank/DDBJ databases">
        <title>Genomic Encyclopedia of Type Strains, Phase IV (KMG-IV): sequencing the most valuable type-strain genomes for metagenomic binning, comparative biology and taxonomic classification.</title>
        <authorList>
            <person name="Goeker M."/>
        </authorList>
    </citation>
    <scope>NUCLEOTIDE SEQUENCE [LARGE SCALE GENOMIC DNA]</scope>
    <source>
        <strain evidence="3 4">DSM 6462</strain>
    </source>
</reference>
<keyword evidence="1" id="KW-0472">Membrane</keyword>
<accession>A0A2V3TRW2</accession>
<dbReference type="InterPro" id="IPR009936">
    <property type="entry name" value="DUF1468"/>
</dbReference>
<evidence type="ECO:0000256" key="1">
    <source>
        <dbReference type="SAM" id="Phobius"/>
    </source>
</evidence>
<feature type="transmembrane region" description="Helical" evidence="1">
    <location>
        <begin position="125"/>
        <end position="147"/>
    </location>
</feature>
<comment type="caution">
    <text evidence="3">The sequence shown here is derived from an EMBL/GenBank/DDBJ whole genome shotgun (WGS) entry which is preliminary data.</text>
</comment>
<organism evidence="3 4">
    <name type="scientific">Chelatococcus asaccharovorans</name>
    <dbReference type="NCBI Taxonomy" id="28210"/>
    <lineage>
        <taxon>Bacteria</taxon>
        <taxon>Pseudomonadati</taxon>
        <taxon>Pseudomonadota</taxon>
        <taxon>Alphaproteobacteria</taxon>
        <taxon>Hyphomicrobiales</taxon>
        <taxon>Chelatococcaceae</taxon>
        <taxon>Chelatococcus</taxon>
    </lineage>
</organism>
<keyword evidence="1" id="KW-1133">Transmembrane helix</keyword>
<protein>
    <submittedName>
        <fullName evidence="3">Tripartite tricarboxylate transporter TctB family protein</fullName>
    </submittedName>
</protein>
<evidence type="ECO:0000313" key="4">
    <source>
        <dbReference type="Proteomes" id="UP000248021"/>
    </source>
</evidence>
<gene>
    <name evidence="3" type="ORF">C7450_1251</name>
</gene>
<evidence type="ECO:0000313" key="3">
    <source>
        <dbReference type="EMBL" id="PXW50556.1"/>
    </source>
</evidence>
<dbReference type="RefSeq" id="WP_146227621.1">
    <property type="nucleotide sequence ID" value="NZ_CAKNFM010000002.1"/>
</dbReference>
<dbReference type="EMBL" id="QJJK01000025">
    <property type="protein sequence ID" value="PXW50556.1"/>
    <property type="molecule type" value="Genomic_DNA"/>
</dbReference>
<sequence length="153" mass="16041">MNVSDKKNILTGAFFIGFGAAVAFGATHYTIGSAARMGPGYFPLGLGLALVLTGLAVLAAALMRATTRSELDQWPVRSVILILLSVVLFGLLIERAGLVVALPVLIVVSSLAHSAFSWRSALLSSAILLALSWIIFIMILGLQVPLLPPDLSA</sequence>
<feature type="transmembrane region" description="Helical" evidence="1">
    <location>
        <begin position="41"/>
        <end position="62"/>
    </location>
</feature>
<feature type="transmembrane region" description="Helical" evidence="1">
    <location>
        <begin position="99"/>
        <end position="118"/>
    </location>
</feature>
<evidence type="ECO:0000259" key="2">
    <source>
        <dbReference type="Pfam" id="PF07331"/>
    </source>
</evidence>
<dbReference type="AlphaFoldDB" id="A0A2V3TRW2"/>